<proteinExistence type="predicted"/>
<name>A0AAN9PVJ2_CLITE</name>
<evidence type="ECO:0000313" key="3">
    <source>
        <dbReference type="Proteomes" id="UP001359559"/>
    </source>
</evidence>
<protein>
    <submittedName>
        <fullName evidence="2">Uncharacterized protein</fullName>
    </submittedName>
</protein>
<dbReference type="Proteomes" id="UP001359559">
    <property type="component" value="Unassembled WGS sequence"/>
</dbReference>
<dbReference type="GO" id="GO:0048367">
    <property type="term" value="P:shoot system development"/>
    <property type="evidence" value="ECO:0007669"/>
    <property type="project" value="InterPro"/>
</dbReference>
<keyword evidence="3" id="KW-1185">Reference proteome</keyword>
<keyword evidence="1" id="KW-0175">Coiled coil</keyword>
<accession>A0AAN9PVJ2</accession>
<dbReference type="EMBL" id="JAYKXN010000002">
    <property type="protein sequence ID" value="KAK7310608.1"/>
    <property type="molecule type" value="Genomic_DNA"/>
</dbReference>
<dbReference type="Pfam" id="PF03087">
    <property type="entry name" value="BPS1"/>
    <property type="match status" value="1"/>
</dbReference>
<dbReference type="GO" id="GO:0048364">
    <property type="term" value="P:root development"/>
    <property type="evidence" value="ECO:0007669"/>
    <property type="project" value="InterPro"/>
</dbReference>
<dbReference type="InterPro" id="IPR004320">
    <property type="entry name" value="BPS1_pln"/>
</dbReference>
<evidence type="ECO:0000256" key="1">
    <source>
        <dbReference type="SAM" id="Coils"/>
    </source>
</evidence>
<organism evidence="2 3">
    <name type="scientific">Clitoria ternatea</name>
    <name type="common">Butterfly pea</name>
    <dbReference type="NCBI Taxonomy" id="43366"/>
    <lineage>
        <taxon>Eukaryota</taxon>
        <taxon>Viridiplantae</taxon>
        <taxon>Streptophyta</taxon>
        <taxon>Embryophyta</taxon>
        <taxon>Tracheophyta</taxon>
        <taxon>Spermatophyta</taxon>
        <taxon>Magnoliopsida</taxon>
        <taxon>eudicotyledons</taxon>
        <taxon>Gunneridae</taxon>
        <taxon>Pentapetalae</taxon>
        <taxon>rosids</taxon>
        <taxon>fabids</taxon>
        <taxon>Fabales</taxon>
        <taxon>Fabaceae</taxon>
        <taxon>Papilionoideae</taxon>
        <taxon>50 kb inversion clade</taxon>
        <taxon>NPAAA clade</taxon>
        <taxon>indigoferoid/millettioid clade</taxon>
        <taxon>Phaseoleae</taxon>
        <taxon>Clitoria</taxon>
    </lineage>
</organism>
<dbReference type="PANTHER" id="PTHR33070:SF129">
    <property type="entry name" value="DUF241 DOMAIN PROTEIN"/>
    <property type="match status" value="1"/>
</dbReference>
<reference evidence="2 3" key="1">
    <citation type="submission" date="2024-01" db="EMBL/GenBank/DDBJ databases">
        <title>The genomes of 5 underutilized Papilionoideae crops provide insights into root nodulation and disease resistance.</title>
        <authorList>
            <person name="Yuan L."/>
        </authorList>
    </citation>
    <scope>NUCLEOTIDE SEQUENCE [LARGE SCALE GENOMIC DNA]</scope>
    <source>
        <strain evidence="2">LY-2023</strain>
        <tissue evidence="2">Leaf</tissue>
    </source>
</reference>
<sequence>MAVTETNTKFSLHTRCNSLPSAPHPVVSQYEDHLRRLKDREVATCSISSSSLTHKLDGLLDLHDCTDKLLQLPMKQQALARECSDKRVNGTLEGSLRILDICDAAKDFLLTSKESMHELHSAIRRRRAFETVAISKYLVSRKNLKKAIRKALANLKTIKGEFEVSSLSNKDNDTLSILGILKEAEEITMRSLESVLLFMCGPNGQSKKSKWSAISKLMQPKRVACDSQEDPDTNEFEKVDAALHSLLTHKSSSIENIQCHMENLEMCIQDLEVALEHLSRKLIRNRGSLLNIFNH</sequence>
<dbReference type="PANTHER" id="PTHR33070">
    <property type="entry name" value="OS06G0725500 PROTEIN"/>
    <property type="match status" value="1"/>
</dbReference>
<dbReference type="AlphaFoldDB" id="A0AAN9PVJ2"/>
<gene>
    <name evidence="2" type="ORF">RJT34_08213</name>
</gene>
<feature type="coiled-coil region" evidence="1">
    <location>
        <begin position="254"/>
        <end position="281"/>
    </location>
</feature>
<evidence type="ECO:0000313" key="2">
    <source>
        <dbReference type="EMBL" id="KAK7310608.1"/>
    </source>
</evidence>
<comment type="caution">
    <text evidence="2">The sequence shown here is derived from an EMBL/GenBank/DDBJ whole genome shotgun (WGS) entry which is preliminary data.</text>
</comment>